<dbReference type="PANTHER" id="PTHR45984:SF1">
    <property type="entry name" value="SPAG1 AXONEMAL DYNEIN ASSEMBLY FACTOR"/>
    <property type="match status" value="1"/>
</dbReference>
<gene>
    <name evidence="7" type="ORF">FXB38_24260</name>
</gene>
<keyword evidence="4 5" id="KW-0802">TPR repeat</keyword>
<name>A0A5S4WFE0_9BRAD</name>
<evidence type="ECO:0000313" key="7">
    <source>
        <dbReference type="EMBL" id="TYL80820.1"/>
    </source>
</evidence>
<dbReference type="InterPro" id="IPR021109">
    <property type="entry name" value="Peptidase_aspartic_dom_sf"/>
</dbReference>
<evidence type="ECO:0000256" key="1">
    <source>
        <dbReference type="ARBA" id="ARBA00004496"/>
    </source>
</evidence>
<dbReference type="InterPro" id="IPR034122">
    <property type="entry name" value="Retropepsin-like_bacterial"/>
</dbReference>
<dbReference type="CDD" id="cd05483">
    <property type="entry name" value="retropepsin_like_bacteria"/>
    <property type="match status" value="1"/>
</dbReference>
<dbReference type="GO" id="GO:0004190">
    <property type="term" value="F:aspartic-type endopeptidase activity"/>
    <property type="evidence" value="ECO:0007669"/>
    <property type="project" value="InterPro"/>
</dbReference>
<comment type="caution">
    <text evidence="7">The sequence shown here is derived from an EMBL/GenBank/DDBJ whole genome shotgun (WGS) entry which is preliminary data.</text>
</comment>
<evidence type="ECO:0000256" key="6">
    <source>
        <dbReference type="SAM" id="SignalP"/>
    </source>
</evidence>
<dbReference type="Gene3D" id="1.25.40.10">
    <property type="entry name" value="Tetratricopeptide repeat domain"/>
    <property type="match status" value="1"/>
</dbReference>
<feature type="repeat" description="TPR" evidence="5">
    <location>
        <begin position="90"/>
        <end position="123"/>
    </location>
</feature>
<accession>A0A5S4WFE0</accession>
<organism evidence="7 8">
    <name type="scientific">Bradyrhizobium cytisi</name>
    <dbReference type="NCBI Taxonomy" id="515489"/>
    <lineage>
        <taxon>Bacteria</taxon>
        <taxon>Pseudomonadati</taxon>
        <taxon>Pseudomonadota</taxon>
        <taxon>Alphaproteobacteria</taxon>
        <taxon>Hyphomicrobiales</taxon>
        <taxon>Nitrobacteraceae</taxon>
        <taxon>Bradyrhizobium</taxon>
    </lineage>
</organism>
<dbReference type="Pfam" id="PF13975">
    <property type="entry name" value="gag-asp_proteas"/>
    <property type="match status" value="1"/>
</dbReference>
<keyword evidence="8" id="KW-1185">Reference proteome</keyword>
<dbReference type="EMBL" id="VSSR01000041">
    <property type="protein sequence ID" value="TYL80820.1"/>
    <property type="molecule type" value="Genomic_DNA"/>
</dbReference>
<feature type="signal peptide" evidence="6">
    <location>
        <begin position="1"/>
        <end position="25"/>
    </location>
</feature>
<keyword evidence="2" id="KW-0963">Cytoplasm</keyword>
<dbReference type="RefSeq" id="WP_148753475.1">
    <property type="nucleotide sequence ID" value="NZ_VSSR01000041.1"/>
</dbReference>
<evidence type="ECO:0000313" key="8">
    <source>
        <dbReference type="Proteomes" id="UP000324853"/>
    </source>
</evidence>
<evidence type="ECO:0000256" key="5">
    <source>
        <dbReference type="PROSITE-ProRule" id="PRU00339"/>
    </source>
</evidence>
<dbReference type="GO" id="GO:0005829">
    <property type="term" value="C:cytosol"/>
    <property type="evidence" value="ECO:0007669"/>
    <property type="project" value="TreeGrafter"/>
</dbReference>
<dbReference type="SMART" id="SM00028">
    <property type="entry name" value="TPR"/>
    <property type="match status" value="2"/>
</dbReference>
<feature type="chain" id="PRO_5024320301" evidence="6">
    <location>
        <begin position="26"/>
        <end position="277"/>
    </location>
</feature>
<dbReference type="GO" id="GO:0006626">
    <property type="term" value="P:protein targeting to mitochondrion"/>
    <property type="evidence" value="ECO:0007669"/>
    <property type="project" value="TreeGrafter"/>
</dbReference>
<dbReference type="InterPro" id="IPR051982">
    <property type="entry name" value="CiliaryAsmbly_MitoImport"/>
</dbReference>
<dbReference type="PROSITE" id="PS50005">
    <property type="entry name" value="TPR"/>
    <property type="match status" value="2"/>
</dbReference>
<reference evidence="7 8" key="1">
    <citation type="submission" date="2019-08" db="EMBL/GenBank/DDBJ databases">
        <title>Bradyrhizobium hipponensis sp. nov., a rhizobium isolated from a Lupinus angustifolius root nodule in Tunisia.</title>
        <authorList>
            <person name="Off K."/>
            <person name="Rejili M."/>
            <person name="Mars M."/>
            <person name="Brachmann A."/>
            <person name="Marin M."/>
        </authorList>
    </citation>
    <scope>NUCLEOTIDE SEQUENCE [LARGE SCALE GENOMIC DNA]</scope>
    <source>
        <strain evidence="7 8">CTAW11</strain>
    </source>
</reference>
<protein>
    <submittedName>
        <fullName evidence="7">Uncharacterized protein</fullName>
    </submittedName>
</protein>
<dbReference type="InterPro" id="IPR011990">
    <property type="entry name" value="TPR-like_helical_dom_sf"/>
</dbReference>
<dbReference type="PROSITE" id="PS00141">
    <property type="entry name" value="ASP_PROTEASE"/>
    <property type="match status" value="1"/>
</dbReference>
<evidence type="ECO:0000256" key="2">
    <source>
        <dbReference type="ARBA" id="ARBA00022490"/>
    </source>
</evidence>
<dbReference type="SUPFAM" id="SSF48452">
    <property type="entry name" value="TPR-like"/>
    <property type="match status" value="1"/>
</dbReference>
<dbReference type="GO" id="GO:0031072">
    <property type="term" value="F:heat shock protein binding"/>
    <property type="evidence" value="ECO:0007669"/>
    <property type="project" value="TreeGrafter"/>
</dbReference>
<feature type="repeat" description="TPR" evidence="5">
    <location>
        <begin position="56"/>
        <end position="89"/>
    </location>
</feature>
<keyword evidence="3" id="KW-0677">Repeat</keyword>
<dbReference type="AlphaFoldDB" id="A0A5S4WFE0"/>
<proteinExistence type="predicted"/>
<keyword evidence="6" id="KW-0732">Signal</keyword>
<dbReference type="Pfam" id="PF13432">
    <property type="entry name" value="TPR_16"/>
    <property type="match status" value="1"/>
</dbReference>
<sequence>MANPTTKMILLTLLAPVLLVRAASAQSNSNCFAVGMPPRDIISACDQVIANDQGHAQAHISRGLAWYGLRDYDHAISDFSLAIGIDPKYVRTFYYRGLAFEKKGKLQDALADFRYFAQLDPSYPDAQSAIKRVTAAPTNVARKSGVTAAGLEHISMEQSGGVYVVPVRFNDIITLPAVVDSGASDVSIPADIVSTLIRTKTITNEDFLGEQIYVLADGSKVPSHRFRIRSLKVGNKTVENVVGSVASANATILLGQSFLSKLKSWSVDNDQHTLILR</sequence>
<evidence type="ECO:0000256" key="4">
    <source>
        <dbReference type="ARBA" id="ARBA00022803"/>
    </source>
</evidence>
<evidence type="ECO:0000256" key="3">
    <source>
        <dbReference type="ARBA" id="ARBA00022737"/>
    </source>
</evidence>
<comment type="subcellular location">
    <subcellularLocation>
        <location evidence="1">Cytoplasm</location>
    </subcellularLocation>
</comment>
<dbReference type="PANTHER" id="PTHR45984">
    <property type="entry name" value="RNA (RNA) POLYMERASE II ASSOCIATED PROTEIN HOMOLOG"/>
    <property type="match status" value="1"/>
</dbReference>
<dbReference type="OrthoDB" id="9797030at2"/>
<dbReference type="Proteomes" id="UP000324853">
    <property type="component" value="Unassembled WGS sequence"/>
</dbReference>
<dbReference type="InterPro" id="IPR019734">
    <property type="entry name" value="TPR_rpt"/>
</dbReference>
<dbReference type="SUPFAM" id="SSF50630">
    <property type="entry name" value="Acid proteases"/>
    <property type="match status" value="1"/>
</dbReference>
<dbReference type="GO" id="GO:0006508">
    <property type="term" value="P:proteolysis"/>
    <property type="evidence" value="ECO:0007669"/>
    <property type="project" value="InterPro"/>
</dbReference>
<dbReference type="Gene3D" id="2.40.70.10">
    <property type="entry name" value="Acid Proteases"/>
    <property type="match status" value="1"/>
</dbReference>
<dbReference type="InterPro" id="IPR001969">
    <property type="entry name" value="Aspartic_peptidase_AS"/>
</dbReference>